<dbReference type="PANTHER" id="PTHR23505:SF79">
    <property type="entry name" value="PROTEIN SPINSTER"/>
    <property type="match status" value="1"/>
</dbReference>
<dbReference type="InterPro" id="IPR036259">
    <property type="entry name" value="MFS_trans_sf"/>
</dbReference>
<dbReference type="InterPro" id="IPR044770">
    <property type="entry name" value="MFS_spinster-like"/>
</dbReference>
<feature type="transmembrane region" description="Helical" evidence="6">
    <location>
        <begin position="64"/>
        <end position="86"/>
    </location>
</feature>
<accession>A0ABM7YN39</accession>
<feature type="transmembrane region" description="Helical" evidence="6">
    <location>
        <begin position="368"/>
        <end position="387"/>
    </location>
</feature>
<evidence type="ECO:0000256" key="6">
    <source>
        <dbReference type="SAM" id="Phobius"/>
    </source>
</evidence>
<evidence type="ECO:0000256" key="3">
    <source>
        <dbReference type="ARBA" id="ARBA00022692"/>
    </source>
</evidence>
<evidence type="ECO:0000313" key="9">
    <source>
        <dbReference type="Proteomes" id="UP001057498"/>
    </source>
</evidence>
<feature type="transmembrane region" description="Helical" evidence="6">
    <location>
        <begin position="237"/>
        <end position="257"/>
    </location>
</feature>
<feature type="transmembrane region" description="Helical" evidence="6">
    <location>
        <begin position="277"/>
        <end position="295"/>
    </location>
</feature>
<feature type="domain" description="Major facilitator superfamily (MFS) profile" evidence="7">
    <location>
        <begin position="28"/>
        <end position="421"/>
    </location>
</feature>
<keyword evidence="9" id="KW-1185">Reference proteome</keyword>
<evidence type="ECO:0000313" key="8">
    <source>
        <dbReference type="EMBL" id="BDI05872.1"/>
    </source>
</evidence>
<feature type="transmembrane region" description="Helical" evidence="6">
    <location>
        <begin position="151"/>
        <end position="174"/>
    </location>
</feature>
<feature type="transmembrane region" description="Helical" evidence="6">
    <location>
        <begin position="180"/>
        <end position="199"/>
    </location>
</feature>
<keyword evidence="2" id="KW-0813">Transport</keyword>
<feature type="transmembrane region" description="Helical" evidence="6">
    <location>
        <begin position="393"/>
        <end position="417"/>
    </location>
</feature>
<feature type="transmembrane region" description="Helical" evidence="6">
    <location>
        <begin position="334"/>
        <end position="356"/>
    </location>
</feature>
<protein>
    <submittedName>
        <fullName evidence="8">MFS transporter</fullName>
    </submittedName>
</protein>
<dbReference type="PANTHER" id="PTHR23505">
    <property type="entry name" value="SPINSTER"/>
    <property type="match status" value="1"/>
</dbReference>
<evidence type="ECO:0000256" key="5">
    <source>
        <dbReference type="ARBA" id="ARBA00023136"/>
    </source>
</evidence>
<feature type="transmembrane region" description="Helical" evidence="6">
    <location>
        <begin position="307"/>
        <end position="328"/>
    </location>
</feature>
<feature type="transmembrane region" description="Helical" evidence="6">
    <location>
        <begin position="25"/>
        <end position="43"/>
    </location>
</feature>
<keyword evidence="4 6" id="KW-1133">Transmembrane helix</keyword>
<dbReference type="Gene3D" id="1.20.1250.20">
    <property type="entry name" value="MFS general substrate transporter like domains"/>
    <property type="match status" value="2"/>
</dbReference>
<dbReference type="Proteomes" id="UP001057498">
    <property type="component" value="Chromosome"/>
</dbReference>
<dbReference type="EMBL" id="AP025730">
    <property type="protein sequence ID" value="BDI05872.1"/>
    <property type="molecule type" value="Genomic_DNA"/>
</dbReference>
<comment type="subcellular location">
    <subcellularLocation>
        <location evidence="1">Membrane</location>
        <topology evidence="1">Multi-pass membrane protein</topology>
    </subcellularLocation>
</comment>
<feature type="transmembrane region" description="Helical" evidence="6">
    <location>
        <begin position="92"/>
        <end position="112"/>
    </location>
</feature>
<dbReference type="Pfam" id="PF07690">
    <property type="entry name" value="MFS_1"/>
    <property type="match status" value="1"/>
</dbReference>
<dbReference type="PROSITE" id="PS50850">
    <property type="entry name" value="MFS"/>
    <property type="match status" value="1"/>
</dbReference>
<dbReference type="RefSeq" id="WP_251969208.1">
    <property type="nucleotide sequence ID" value="NZ_AP025730.1"/>
</dbReference>
<evidence type="ECO:0000259" key="7">
    <source>
        <dbReference type="PROSITE" id="PS50850"/>
    </source>
</evidence>
<evidence type="ECO:0000256" key="1">
    <source>
        <dbReference type="ARBA" id="ARBA00004141"/>
    </source>
</evidence>
<proteinExistence type="predicted"/>
<gene>
    <name evidence="8" type="primary">exuT</name>
    <name evidence="8" type="ORF">CATMQ487_28420</name>
</gene>
<dbReference type="SUPFAM" id="SSF103473">
    <property type="entry name" value="MFS general substrate transporter"/>
    <property type="match status" value="1"/>
</dbReference>
<keyword evidence="5 6" id="KW-0472">Membrane</keyword>
<dbReference type="InterPro" id="IPR011701">
    <property type="entry name" value="MFS"/>
</dbReference>
<evidence type="ECO:0000256" key="4">
    <source>
        <dbReference type="ARBA" id="ARBA00022989"/>
    </source>
</evidence>
<organism evidence="8 9">
    <name type="scientific">Sphaerotilus microaerophilus</name>
    <dbReference type="NCBI Taxonomy" id="2914710"/>
    <lineage>
        <taxon>Bacteria</taxon>
        <taxon>Pseudomonadati</taxon>
        <taxon>Pseudomonadota</taxon>
        <taxon>Betaproteobacteria</taxon>
        <taxon>Burkholderiales</taxon>
        <taxon>Sphaerotilaceae</taxon>
        <taxon>Sphaerotilus</taxon>
    </lineage>
</organism>
<keyword evidence="3 6" id="KW-0812">Transmembrane</keyword>
<reference evidence="8" key="1">
    <citation type="submission" date="2022-04" db="EMBL/GenBank/DDBJ databases">
        <title>Whole genome sequence of Sphaerotilus sp. FB-5.</title>
        <authorList>
            <person name="Takeda M."/>
            <person name="Narihara S."/>
            <person name="Akimoto M."/>
            <person name="Akimoto R."/>
            <person name="Nishiyashiki S."/>
            <person name="Murakami T."/>
        </authorList>
    </citation>
    <scope>NUCLEOTIDE SEQUENCE</scope>
    <source>
        <strain evidence="8">FB-5</strain>
    </source>
</reference>
<evidence type="ECO:0000256" key="2">
    <source>
        <dbReference type="ARBA" id="ARBA00022448"/>
    </source>
</evidence>
<dbReference type="InterPro" id="IPR020846">
    <property type="entry name" value="MFS_dom"/>
</dbReference>
<name>A0ABM7YN39_9BURK</name>
<sequence>MDLHAMENGAKPSAADGYLYGRGPAWFAFAMTIALMVFDYVDRQVIVSLFPHLKAEWGLSDKQLGALVSVVSVTVALGALPVALFADRVSRVRSIATMATLWSLATLSCMWARSYGVLLALRGVVGLGEAGYGAVGSALIASHFPARMRGALLAGFFASASVGSVLGVLLGGLIAARWGWQAAFGVVGLPGLLLALLYLKVRDYPTVAMAPALEARRQSLGEAAAHIVRLLARSRSMFWVCVGGAAQLIVVSALWAWLPSFLNRVHGVAPAQAGVQAALVVLCGAAGAVVWGAVVDRAGLRTPRRKLAMMALLCLVSMAVLVAAVAWVPPAQQFAAIALGGFLATCTVGPVTAIVIDVVHPGVRATGASVLALFQNLFGLAAGPFLAGVLSDALGLVTALSVLPLAALGAAAAFLLAARSYEADKARAAEPLPPAELLPARPATA</sequence>